<keyword evidence="7" id="KW-0368">Histidine biosynthesis</keyword>
<keyword evidence="6" id="KW-0808">Transferase</keyword>
<evidence type="ECO:0000256" key="5">
    <source>
        <dbReference type="ARBA" id="ARBA00022676"/>
    </source>
</evidence>
<dbReference type="SUPFAM" id="SSF53850">
    <property type="entry name" value="Periplasmic binding protein-like II"/>
    <property type="match status" value="2"/>
</dbReference>
<evidence type="ECO:0000256" key="3">
    <source>
        <dbReference type="ARBA" id="ARBA00011946"/>
    </source>
</evidence>
<feature type="region of interest" description="Disordered" evidence="10">
    <location>
        <begin position="671"/>
        <end position="730"/>
    </location>
</feature>
<comment type="pathway">
    <text evidence="2">Amino-acid biosynthesis; L-histidine biosynthesis; L-histidine from 5-phospho-alpha-D-ribose 1-diphosphate: step 1/9.</text>
</comment>
<keyword evidence="8" id="KW-0479">Metal-binding</keyword>
<dbReference type="PANTHER" id="PTHR21403">
    <property type="entry name" value="ATP PHOSPHORIBOSYLTRANSFERASE ATP-PRTASE"/>
    <property type="match status" value="1"/>
</dbReference>
<keyword evidence="4" id="KW-0028">Amino-acid biosynthesis</keyword>
<keyword evidence="5" id="KW-0328">Glycosyltransferase</keyword>
<evidence type="ECO:0000256" key="1">
    <source>
        <dbReference type="ARBA" id="ARBA00000915"/>
    </source>
</evidence>
<feature type="coiled-coil region" evidence="9">
    <location>
        <begin position="507"/>
        <end position="541"/>
    </location>
</feature>
<feature type="compositionally biased region" description="Basic and acidic residues" evidence="10">
    <location>
        <begin position="711"/>
        <end position="720"/>
    </location>
</feature>
<dbReference type="EMBL" id="OOIL02000923">
    <property type="protein sequence ID" value="VFQ70661.1"/>
    <property type="molecule type" value="Genomic_DNA"/>
</dbReference>
<dbReference type="InterPro" id="IPR001348">
    <property type="entry name" value="ATP_PRibTrfase_HisG"/>
</dbReference>
<dbReference type="PROSITE" id="PS50158">
    <property type="entry name" value="ZF_CCHC"/>
    <property type="match status" value="1"/>
</dbReference>
<keyword evidence="8" id="KW-0863">Zinc-finger</keyword>
<keyword evidence="13" id="KW-1185">Reference proteome</keyword>
<feature type="domain" description="CCHC-type" evidence="11">
    <location>
        <begin position="427"/>
        <end position="440"/>
    </location>
</feature>
<feature type="compositionally biased region" description="Polar residues" evidence="10">
    <location>
        <begin position="701"/>
        <end position="710"/>
    </location>
</feature>
<dbReference type="Proteomes" id="UP000595140">
    <property type="component" value="Unassembled WGS sequence"/>
</dbReference>
<proteinExistence type="predicted"/>
<dbReference type="SUPFAM" id="SSF57756">
    <property type="entry name" value="Retrovirus zinc finger-like domains"/>
    <property type="match status" value="2"/>
</dbReference>
<comment type="catalytic activity">
    <reaction evidence="1">
        <text>1-(5-phospho-beta-D-ribosyl)-ATP + diphosphate = 5-phospho-alpha-D-ribose 1-diphosphate + ATP</text>
        <dbReference type="Rhea" id="RHEA:18473"/>
        <dbReference type="ChEBI" id="CHEBI:30616"/>
        <dbReference type="ChEBI" id="CHEBI:33019"/>
        <dbReference type="ChEBI" id="CHEBI:58017"/>
        <dbReference type="ChEBI" id="CHEBI:73183"/>
        <dbReference type="EC" id="2.4.2.17"/>
    </reaction>
</comment>
<reference evidence="12 13" key="1">
    <citation type="submission" date="2018-04" db="EMBL/GenBank/DDBJ databases">
        <authorList>
            <person name="Vogel A."/>
        </authorList>
    </citation>
    <scope>NUCLEOTIDE SEQUENCE [LARGE SCALE GENOMIC DNA]</scope>
</reference>
<sequence>MKKEDTVELISAEGFEFVIDKEAAMMGPKFMNEKGLNHVTFSTPDGALKATPAMGIVDAIVDLVSSGTTLGENNLKEIAGGVILQIQMGIVDAIVDLVSSGTTLGENNLKEIAGGVILQIQLLQPGGLSKGQKHILRAEQEEGVIGLVKTQTEFAVRSRGGVWRTVETGWTEPVKHSDDLSTTTVKKFEDYSRAEVLAAENNDKALNAIFGAVDATQYRLISNCISAKEAWDILEVTHEGDEKVKTAKYQILMTQYENLRMDEKETIVEFHGRVRDLANQAARLQEPFPESKLVLKVLRSLPERFDMDVKAISQSHDAKKMTLDALMGNLETIELNMKEDSKRRKPEKQIAFLGTDLENDSEDGLAFDEEFQEHLSLFTKQFKKKWIQKKGKSQIQEGPSKTSTFRESRFKEGKPYDNSSKYKGPLCFECGGHGHIQTECANNLKKKRQAFSITWSDDDSDEDQGGEESNCAFISQSESDDLVKQHMDLQEKWTELLMVNRRNIVEKNQLACDLKVLKQNLEKAEANNADLKFELQKLKDYIKWMKIAGAEVLDSQEMMFKAPGDRQGIGCDSHTKTDDPLKEDSVKITKNMRNSDHSAVKPIKSYNTKRHRRNSLTYQNYRCYYCRRWGHIKRACQRLKNKRTRTQKIKQIWVPKERVMTHMVRTKIALPQRWTGKSPPKSPPKKKIFKKPSWTKLFTMPSKSSSTHTPNNEEREHDELPTEEDVLKNPILQSTEVPLLKYIPSSLPDNESSQNPSQESKRGMSMEDEESLKGVSEPEFVGEILEEEPIIACSNVPFQDPDSTCKGRKERKKNLSGPSRWSLRKMKDSPAPDDKSEEERKEQKNVSTTKAKKAKLSGEAQTSGTRKTRSSSTSKVAESATLSGKSSLHNFISISARSHFTDIAKKFIIPQRNLDISDFKKKTNLLPVLESNNLFKSVTLPGSYVKKVIQEFFCNLSDACMTNDDPSFHKVFVRGKFFDFSPTVINTLLGTTSCSVVSPIDEDTIWHDLTNGVRNSQHGKLKVPSSVLKSSYALLLKIASYHWLPTTHTNTVPLCMATLIYRIKHCIPFDLGKLVFDQVMTFAATKFKTNQNGLPYPLLIYNILNSQGFTKEDCEEEEQVPPLLQADNRHFEGKHFNDMVTAGASPAAIPNPASVDN</sequence>
<dbReference type="GO" id="GO:0003676">
    <property type="term" value="F:nucleic acid binding"/>
    <property type="evidence" value="ECO:0007669"/>
    <property type="project" value="InterPro"/>
</dbReference>
<dbReference type="GO" id="GO:0003879">
    <property type="term" value="F:ATP phosphoribosyltransferase activity"/>
    <property type="evidence" value="ECO:0007669"/>
    <property type="project" value="UniProtKB-EC"/>
</dbReference>
<keyword evidence="9" id="KW-0175">Coiled coil</keyword>
<evidence type="ECO:0000256" key="4">
    <source>
        <dbReference type="ARBA" id="ARBA00022605"/>
    </source>
</evidence>
<dbReference type="Pfam" id="PF01634">
    <property type="entry name" value="HisG"/>
    <property type="match status" value="1"/>
</dbReference>
<evidence type="ECO:0000256" key="6">
    <source>
        <dbReference type="ARBA" id="ARBA00022679"/>
    </source>
</evidence>
<feature type="compositionally biased region" description="Polar residues" evidence="10">
    <location>
        <begin position="747"/>
        <end position="758"/>
    </location>
</feature>
<evidence type="ECO:0000313" key="12">
    <source>
        <dbReference type="EMBL" id="VFQ70661.1"/>
    </source>
</evidence>
<feature type="region of interest" description="Disordered" evidence="10">
    <location>
        <begin position="743"/>
        <end position="879"/>
    </location>
</feature>
<dbReference type="EC" id="2.4.2.17" evidence="3"/>
<dbReference type="GO" id="GO:0008270">
    <property type="term" value="F:zinc ion binding"/>
    <property type="evidence" value="ECO:0007669"/>
    <property type="project" value="UniProtKB-KW"/>
</dbReference>
<feature type="compositionally biased region" description="Low complexity" evidence="10">
    <location>
        <begin position="862"/>
        <end position="875"/>
    </location>
</feature>
<dbReference type="InterPro" id="IPR001878">
    <property type="entry name" value="Znf_CCHC"/>
</dbReference>
<dbReference type="SMART" id="SM00343">
    <property type="entry name" value="ZnF_C2HC"/>
    <property type="match status" value="2"/>
</dbReference>
<name>A0A484L2X8_9ASTE</name>
<evidence type="ECO:0000256" key="2">
    <source>
        <dbReference type="ARBA" id="ARBA00004667"/>
    </source>
</evidence>
<evidence type="ECO:0000256" key="7">
    <source>
        <dbReference type="ARBA" id="ARBA00023102"/>
    </source>
</evidence>
<dbReference type="GO" id="GO:0005737">
    <property type="term" value="C:cytoplasm"/>
    <property type="evidence" value="ECO:0007669"/>
    <property type="project" value="InterPro"/>
</dbReference>
<accession>A0A484L2X8</accession>
<dbReference type="InterPro" id="IPR046796">
    <property type="entry name" value="Transposase_32_dom"/>
</dbReference>
<dbReference type="GO" id="GO:0000105">
    <property type="term" value="P:L-histidine biosynthetic process"/>
    <property type="evidence" value="ECO:0007669"/>
    <property type="project" value="UniProtKB-UniPathway"/>
</dbReference>
<dbReference type="Pfam" id="PF20167">
    <property type="entry name" value="Transposase_32"/>
    <property type="match status" value="1"/>
</dbReference>
<evidence type="ECO:0000256" key="10">
    <source>
        <dbReference type="SAM" id="MobiDB-lite"/>
    </source>
</evidence>
<evidence type="ECO:0000256" key="9">
    <source>
        <dbReference type="SAM" id="Coils"/>
    </source>
</evidence>
<dbReference type="InterPro" id="IPR036875">
    <property type="entry name" value="Znf_CCHC_sf"/>
</dbReference>
<protein>
    <recommendedName>
        <fullName evidence="3">ATP phosphoribosyltransferase</fullName>
        <ecNumber evidence="3">2.4.2.17</ecNumber>
    </recommendedName>
</protein>
<organism evidence="12 13">
    <name type="scientific">Cuscuta campestris</name>
    <dbReference type="NCBI Taxonomy" id="132261"/>
    <lineage>
        <taxon>Eukaryota</taxon>
        <taxon>Viridiplantae</taxon>
        <taxon>Streptophyta</taxon>
        <taxon>Embryophyta</taxon>
        <taxon>Tracheophyta</taxon>
        <taxon>Spermatophyta</taxon>
        <taxon>Magnoliopsida</taxon>
        <taxon>eudicotyledons</taxon>
        <taxon>Gunneridae</taxon>
        <taxon>Pentapetalae</taxon>
        <taxon>asterids</taxon>
        <taxon>lamiids</taxon>
        <taxon>Solanales</taxon>
        <taxon>Convolvulaceae</taxon>
        <taxon>Cuscuteae</taxon>
        <taxon>Cuscuta</taxon>
        <taxon>Cuscuta subgen. Grammica</taxon>
        <taxon>Cuscuta sect. Cleistogrammica</taxon>
    </lineage>
</organism>
<dbReference type="InterPro" id="IPR013820">
    <property type="entry name" value="ATP_PRibTrfase_cat"/>
</dbReference>
<evidence type="ECO:0000256" key="8">
    <source>
        <dbReference type="PROSITE-ProRule" id="PRU00047"/>
    </source>
</evidence>
<feature type="compositionally biased region" description="Basic and acidic residues" evidence="10">
    <location>
        <begin position="404"/>
        <end position="415"/>
    </location>
</feature>
<keyword evidence="8" id="KW-0862">Zinc</keyword>
<feature type="compositionally biased region" description="Basic and acidic residues" evidence="10">
    <location>
        <begin position="825"/>
        <end position="844"/>
    </location>
</feature>
<dbReference type="UniPathway" id="UPA00031">
    <property type="reaction ID" value="UER00006"/>
</dbReference>
<evidence type="ECO:0000259" key="11">
    <source>
        <dbReference type="PROSITE" id="PS50158"/>
    </source>
</evidence>
<dbReference type="Pfam" id="PF14223">
    <property type="entry name" value="Retrotran_gag_2"/>
    <property type="match status" value="1"/>
</dbReference>
<evidence type="ECO:0000313" key="13">
    <source>
        <dbReference type="Proteomes" id="UP000595140"/>
    </source>
</evidence>
<feature type="region of interest" description="Disordered" evidence="10">
    <location>
        <begin position="391"/>
        <end position="416"/>
    </location>
</feature>
<dbReference type="PANTHER" id="PTHR21403:SF8">
    <property type="entry name" value="ATP PHOSPHORIBOSYLTRANSFERASE"/>
    <property type="match status" value="1"/>
</dbReference>
<dbReference type="AlphaFoldDB" id="A0A484L2X8"/>
<gene>
    <name evidence="12" type="ORF">CCAM_LOCUS12437</name>
</gene>
<dbReference type="OrthoDB" id="1425037at2759"/>
<dbReference type="Gene3D" id="3.40.190.10">
    <property type="entry name" value="Periplasmic binding protein-like II"/>
    <property type="match status" value="2"/>
</dbReference>